<organism evidence="3 4">
    <name type="scientific">Nocardiopsis suaedae</name>
    <dbReference type="NCBI Taxonomy" id="3018444"/>
    <lineage>
        <taxon>Bacteria</taxon>
        <taxon>Bacillati</taxon>
        <taxon>Actinomycetota</taxon>
        <taxon>Actinomycetes</taxon>
        <taxon>Streptosporangiales</taxon>
        <taxon>Nocardiopsidaceae</taxon>
        <taxon>Nocardiopsis</taxon>
    </lineage>
</organism>
<accession>A0ABT4TJ17</accession>
<evidence type="ECO:0000259" key="2">
    <source>
        <dbReference type="Pfam" id="PF04149"/>
    </source>
</evidence>
<dbReference type="InterPro" id="IPR007278">
    <property type="entry name" value="DUF397"/>
</dbReference>
<gene>
    <name evidence="3" type="ORF">O4U47_07015</name>
</gene>
<feature type="domain" description="DUF397" evidence="2">
    <location>
        <begin position="5"/>
        <end position="55"/>
    </location>
</feature>
<proteinExistence type="predicted"/>
<comment type="caution">
    <text evidence="3">The sequence shown here is derived from an EMBL/GenBank/DDBJ whole genome shotgun (WGS) entry which is preliminary data.</text>
</comment>
<feature type="region of interest" description="Disordered" evidence="1">
    <location>
        <begin position="1"/>
        <end position="20"/>
    </location>
</feature>
<sequence>MPTEQWHKSTYSHAHGGNRVEVSEGLRTAVRDSRHRHLGHLDFPAAEWARFLYSLRGGVTPPA</sequence>
<evidence type="ECO:0000313" key="4">
    <source>
        <dbReference type="Proteomes" id="UP001165685"/>
    </source>
</evidence>
<keyword evidence="4" id="KW-1185">Reference proteome</keyword>
<evidence type="ECO:0000256" key="1">
    <source>
        <dbReference type="SAM" id="MobiDB-lite"/>
    </source>
</evidence>
<reference evidence="3" key="1">
    <citation type="submission" date="2023-01" db="EMBL/GenBank/DDBJ databases">
        <title>Draft genome sequence of Nocardiopsis sp. LSu2-4 isolated from halophytes.</title>
        <authorList>
            <person name="Duangmal K."/>
            <person name="Chantavorakit T."/>
        </authorList>
    </citation>
    <scope>NUCLEOTIDE SEQUENCE</scope>
    <source>
        <strain evidence="3">LSu2-4</strain>
    </source>
</reference>
<name>A0ABT4TJ17_9ACTN</name>
<dbReference type="Proteomes" id="UP001165685">
    <property type="component" value="Unassembled WGS sequence"/>
</dbReference>
<protein>
    <submittedName>
        <fullName evidence="3">DUF397 domain-containing protein</fullName>
    </submittedName>
</protein>
<dbReference type="Pfam" id="PF04149">
    <property type="entry name" value="DUF397"/>
    <property type="match status" value="1"/>
</dbReference>
<evidence type="ECO:0000313" key="3">
    <source>
        <dbReference type="EMBL" id="MDA2804259.1"/>
    </source>
</evidence>
<dbReference type="EMBL" id="JAQFWP010000009">
    <property type="protein sequence ID" value="MDA2804259.1"/>
    <property type="molecule type" value="Genomic_DNA"/>
</dbReference>
<dbReference type="RefSeq" id="WP_270676786.1">
    <property type="nucleotide sequence ID" value="NZ_JAQFWP010000009.1"/>
</dbReference>